<feature type="signal peptide" evidence="7">
    <location>
        <begin position="1"/>
        <end position="25"/>
    </location>
</feature>
<dbReference type="InterPro" id="IPR050490">
    <property type="entry name" value="Bact_solute-bd_prot1"/>
</dbReference>
<keyword evidence="6" id="KW-0175">Coiled coil</keyword>
<dbReference type="InterPro" id="IPR006059">
    <property type="entry name" value="SBP"/>
</dbReference>
<keyword evidence="9" id="KW-1185">Reference proteome</keyword>
<dbReference type="RefSeq" id="WP_190931135.1">
    <property type="nucleotide sequence ID" value="NZ_JACXJA010000043.1"/>
</dbReference>
<dbReference type="AlphaFoldDB" id="A0A927CCG0"/>
<proteinExistence type="predicted"/>
<keyword evidence="1" id="KW-1003">Cell membrane</keyword>
<feature type="coiled-coil region" evidence="6">
    <location>
        <begin position="405"/>
        <end position="432"/>
    </location>
</feature>
<dbReference type="PROSITE" id="PS51257">
    <property type="entry name" value="PROKAR_LIPOPROTEIN"/>
    <property type="match status" value="1"/>
</dbReference>
<keyword evidence="3" id="KW-0472">Membrane</keyword>
<reference evidence="8" key="1">
    <citation type="submission" date="2020-09" db="EMBL/GenBank/DDBJ databases">
        <title>A novel bacterium of genus Paenibacillus, isolated from South China Sea.</title>
        <authorList>
            <person name="Huang H."/>
            <person name="Mo K."/>
            <person name="Hu Y."/>
        </authorList>
    </citation>
    <scope>NUCLEOTIDE SEQUENCE</scope>
    <source>
        <strain evidence="8">IB182363</strain>
    </source>
</reference>
<keyword evidence="5" id="KW-0449">Lipoprotein</keyword>
<evidence type="ECO:0000256" key="2">
    <source>
        <dbReference type="ARBA" id="ARBA00022729"/>
    </source>
</evidence>
<dbReference type="SUPFAM" id="SSF53850">
    <property type="entry name" value="Periplasmic binding protein-like II"/>
    <property type="match status" value="1"/>
</dbReference>
<protein>
    <submittedName>
        <fullName evidence="8">Extracellular solute-binding protein</fullName>
    </submittedName>
</protein>
<evidence type="ECO:0000256" key="5">
    <source>
        <dbReference type="ARBA" id="ARBA00023288"/>
    </source>
</evidence>
<comment type="caution">
    <text evidence="8">The sequence shown here is derived from an EMBL/GenBank/DDBJ whole genome shotgun (WGS) entry which is preliminary data.</text>
</comment>
<sequence>MKQAMMGKRTALAATSLLTSIALLAGCGAKQQAADPETKPEESNKPVTITVFNPSNYSEYLWENLWVNPTKKKYPHITLVNVKNEKGNSLAELVAANNVPDIIQGQGVRATFEYGDLGIIEDMTPMIKKHKVDLSNVEPAFMNSLKADPKDNSIYALPVTQNNAALFYNKNLFDRFGVAYPKDGMTWDEVYELARKMTRTDAGVKYRGLDIHPASLFNNNQMSLSFIDNKTNKAIVQTDGWKTFFTSLKRFYDIEGNSPPGSINNFLKDQNVAMFVVSNIFSPLIDATQAGLNWDLVTMPTYSSGPKTGIQPAVVGLFVSGRSQNKDEAFKVVANLVSDEVQQQRSKIGEPSVLKNSDIKKTFGSEMPHFNGRNFVAFVSSAPAPMPNSFTKYDAIGIAEMTRAFNELTQNKKDINTILREAEENINKAVEAQMKK</sequence>
<name>A0A927CCG0_9BACL</name>
<dbReference type="EMBL" id="JACXJA010000043">
    <property type="protein sequence ID" value="MBD2865513.1"/>
    <property type="molecule type" value="Genomic_DNA"/>
</dbReference>
<evidence type="ECO:0000313" key="8">
    <source>
        <dbReference type="EMBL" id="MBD2865513.1"/>
    </source>
</evidence>
<evidence type="ECO:0000256" key="7">
    <source>
        <dbReference type="SAM" id="SignalP"/>
    </source>
</evidence>
<keyword evidence="2 7" id="KW-0732">Signal</keyword>
<evidence type="ECO:0000256" key="1">
    <source>
        <dbReference type="ARBA" id="ARBA00022475"/>
    </source>
</evidence>
<accession>A0A927CCG0</accession>
<dbReference type="PANTHER" id="PTHR43649:SF33">
    <property type="entry name" value="POLYGALACTURONAN_RHAMNOGALACTURONAN-BINDING PROTEIN YTCQ"/>
    <property type="match status" value="1"/>
</dbReference>
<organism evidence="8 9">
    <name type="scientific">Paenibacillus oceani</name>
    <dbReference type="NCBI Taxonomy" id="2772510"/>
    <lineage>
        <taxon>Bacteria</taxon>
        <taxon>Bacillati</taxon>
        <taxon>Bacillota</taxon>
        <taxon>Bacilli</taxon>
        <taxon>Bacillales</taxon>
        <taxon>Paenibacillaceae</taxon>
        <taxon>Paenibacillus</taxon>
    </lineage>
</organism>
<dbReference type="Gene3D" id="3.40.190.10">
    <property type="entry name" value="Periplasmic binding protein-like II"/>
    <property type="match status" value="1"/>
</dbReference>
<evidence type="ECO:0000256" key="4">
    <source>
        <dbReference type="ARBA" id="ARBA00023139"/>
    </source>
</evidence>
<evidence type="ECO:0000256" key="6">
    <source>
        <dbReference type="SAM" id="Coils"/>
    </source>
</evidence>
<evidence type="ECO:0000256" key="3">
    <source>
        <dbReference type="ARBA" id="ARBA00023136"/>
    </source>
</evidence>
<feature type="chain" id="PRO_5039445552" evidence="7">
    <location>
        <begin position="26"/>
        <end position="436"/>
    </location>
</feature>
<gene>
    <name evidence="8" type="ORF">IDH45_26375</name>
</gene>
<evidence type="ECO:0000313" key="9">
    <source>
        <dbReference type="Proteomes" id="UP000639396"/>
    </source>
</evidence>
<keyword evidence="4" id="KW-0564">Palmitate</keyword>
<dbReference type="Pfam" id="PF01547">
    <property type="entry name" value="SBP_bac_1"/>
    <property type="match status" value="1"/>
</dbReference>
<dbReference type="Proteomes" id="UP000639396">
    <property type="component" value="Unassembled WGS sequence"/>
</dbReference>
<dbReference type="PANTHER" id="PTHR43649">
    <property type="entry name" value="ARABINOSE-BINDING PROTEIN-RELATED"/>
    <property type="match status" value="1"/>
</dbReference>